<dbReference type="PATRIC" id="fig|452652.3.peg.2808"/>
<evidence type="ECO:0000256" key="1">
    <source>
        <dbReference type="SAM" id="MobiDB-lite"/>
    </source>
</evidence>
<dbReference type="STRING" id="452652.KSE_28030"/>
<reference evidence="3 4" key="1">
    <citation type="journal article" date="2010" name="DNA Res.">
        <title>Genome sequence of Kitasatospora setae NBRC 14216T: an evolutionary snapshot of the family Streptomycetaceae.</title>
        <authorList>
            <person name="Ichikawa N."/>
            <person name="Oguchi A."/>
            <person name="Ikeda H."/>
            <person name="Ishikawa J."/>
            <person name="Kitani S."/>
            <person name="Watanabe Y."/>
            <person name="Nakamura S."/>
            <person name="Katano Y."/>
            <person name="Kishi E."/>
            <person name="Sasagawa M."/>
            <person name="Ankai A."/>
            <person name="Fukui S."/>
            <person name="Hashimoto Y."/>
            <person name="Kamata S."/>
            <person name="Otoguro M."/>
            <person name="Tanikawa S."/>
            <person name="Nihira T."/>
            <person name="Horinouchi S."/>
            <person name="Ohnishi Y."/>
            <person name="Hayakawa M."/>
            <person name="Kuzuyama T."/>
            <person name="Arisawa A."/>
            <person name="Nomoto F."/>
            <person name="Miura H."/>
            <person name="Takahashi Y."/>
            <person name="Fujita N."/>
        </authorList>
    </citation>
    <scope>NUCLEOTIDE SEQUENCE [LARGE SCALE GENOMIC DNA]</scope>
    <source>
        <strain evidence="4">ATCC 33774 / DSM 43861 / JCM 3304 / KCC A-0304 / NBRC 14216 / KM-6054</strain>
    </source>
</reference>
<keyword evidence="4" id="KW-1185">Reference proteome</keyword>
<dbReference type="HOGENOM" id="CLU_1029665_0_0_11"/>
<evidence type="ECO:0000256" key="2">
    <source>
        <dbReference type="SAM" id="SignalP"/>
    </source>
</evidence>
<proteinExistence type="predicted"/>
<organism evidence="3 4">
    <name type="scientific">Kitasatospora setae (strain ATCC 33774 / DSM 43861 / JCM 3304 / KCC A-0304 / NBRC 14216 / KM-6054)</name>
    <name type="common">Streptomyces setae</name>
    <dbReference type="NCBI Taxonomy" id="452652"/>
    <lineage>
        <taxon>Bacteria</taxon>
        <taxon>Bacillati</taxon>
        <taxon>Actinomycetota</taxon>
        <taxon>Actinomycetes</taxon>
        <taxon>Kitasatosporales</taxon>
        <taxon>Streptomycetaceae</taxon>
        <taxon>Kitasatospora</taxon>
    </lineage>
</organism>
<feature type="chain" id="PRO_5038986836" evidence="2">
    <location>
        <begin position="25"/>
        <end position="270"/>
    </location>
</feature>
<gene>
    <name evidence="3" type="ordered locus">KSE_28030</name>
</gene>
<evidence type="ECO:0000313" key="4">
    <source>
        <dbReference type="Proteomes" id="UP000007076"/>
    </source>
</evidence>
<evidence type="ECO:0000313" key="3">
    <source>
        <dbReference type="EMBL" id="BAJ28614.1"/>
    </source>
</evidence>
<dbReference type="RefSeq" id="WP_014135927.1">
    <property type="nucleotide sequence ID" value="NC_016109.1"/>
</dbReference>
<feature type="compositionally biased region" description="Low complexity" evidence="1">
    <location>
        <begin position="66"/>
        <end position="78"/>
    </location>
</feature>
<feature type="compositionally biased region" description="Low complexity" evidence="1">
    <location>
        <begin position="33"/>
        <end position="56"/>
    </location>
</feature>
<accession>E4NBN3</accession>
<protein>
    <submittedName>
        <fullName evidence="3">Uncharacterized protein</fullName>
    </submittedName>
</protein>
<dbReference type="Proteomes" id="UP000007076">
    <property type="component" value="Chromosome"/>
</dbReference>
<sequence>MAVRARNIGLRVAALGAAALVLTACNDDETTDAGAATSSHPAASAPASAGASPTGKAKSKPKESPKPSTHASTSAAGANAAAQAKVNKLVLSAADWGKGFEADGEDSTDISHWAMNASCVNVTNGDDPDQVAADNRFVIANHSNGDATLANTWVVQFTTKDAAHKYLTNIAADAKRCEKSTTADGETKYNTSHEVVAPQVAGADEVYAEEGFGDYATTDGGRTGDRPYGVIYARKGSIVVMANVDSDPSTDDFEFRRLAQQAIKQIAAKW</sequence>
<dbReference type="PROSITE" id="PS51257">
    <property type="entry name" value="PROKAR_LIPOPROTEIN"/>
    <property type="match status" value="1"/>
</dbReference>
<dbReference type="eggNOG" id="ENOG50320XS">
    <property type="taxonomic scope" value="Bacteria"/>
</dbReference>
<feature type="signal peptide" evidence="2">
    <location>
        <begin position="1"/>
        <end position="24"/>
    </location>
</feature>
<dbReference type="EMBL" id="AP010968">
    <property type="protein sequence ID" value="BAJ28614.1"/>
    <property type="molecule type" value="Genomic_DNA"/>
</dbReference>
<dbReference type="KEGG" id="ksk:KSE_28030"/>
<keyword evidence="2" id="KW-0732">Signal</keyword>
<name>E4NBN3_KITSK</name>
<dbReference type="AlphaFoldDB" id="E4NBN3"/>
<feature type="region of interest" description="Disordered" evidence="1">
    <location>
        <begin position="30"/>
        <end position="78"/>
    </location>
</feature>